<gene>
    <name evidence="2" type="ORF">DFR28_1118</name>
</gene>
<evidence type="ECO:0000313" key="2">
    <source>
        <dbReference type="EMBL" id="RBP47034.1"/>
    </source>
</evidence>
<dbReference type="RefSeq" id="WP_113956009.1">
    <property type="nucleotide sequence ID" value="NZ_QNRT01000011.1"/>
</dbReference>
<evidence type="ECO:0000259" key="1">
    <source>
        <dbReference type="Pfam" id="PF18287"/>
    </source>
</evidence>
<dbReference type="Gene3D" id="1.20.5.1210">
    <property type="entry name" value="Integron cassette protein helical domain"/>
    <property type="match status" value="1"/>
</dbReference>
<protein>
    <recommendedName>
        <fullName evidence="1">Integron Cassette Protein Hfx-Cass5 domain-containing protein</fullName>
    </recommendedName>
</protein>
<dbReference type="Proteomes" id="UP000253083">
    <property type="component" value="Unassembled WGS sequence"/>
</dbReference>
<evidence type="ECO:0000313" key="3">
    <source>
        <dbReference type="Proteomes" id="UP000253083"/>
    </source>
</evidence>
<dbReference type="OrthoDB" id="7597008at2"/>
<dbReference type="InterPro" id="IPR041376">
    <property type="entry name" value="Hfx_Cass5"/>
</dbReference>
<dbReference type="Pfam" id="PF18287">
    <property type="entry name" value="Hfx_Cass5"/>
    <property type="match status" value="1"/>
</dbReference>
<organism evidence="2 3">
    <name type="scientific">Arenicella xantha</name>
    <dbReference type="NCBI Taxonomy" id="644221"/>
    <lineage>
        <taxon>Bacteria</taxon>
        <taxon>Pseudomonadati</taxon>
        <taxon>Pseudomonadota</taxon>
        <taxon>Gammaproteobacteria</taxon>
        <taxon>Arenicellales</taxon>
        <taxon>Arenicellaceae</taxon>
        <taxon>Arenicella</taxon>
    </lineage>
</organism>
<dbReference type="InParanoid" id="A0A395JEE5"/>
<keyword evidence="3" id="KW-1185">Reference proteome</keyword>
<accession>A0A395JEE5</accession>
<sequence length="99" mass="11288">MEIEEISKIEILENGEMFVMLASGGNPMYQYIYREAAEVYWDNEAKVFKAPAPRKWTHTDWFKKIISVAASGLGITLELSNSTVWVNVPEQTKTEICTV</sequence>
<reference evidence="2 3" key="1">
    <citation type="submission" date="2018-06" db="EMBL/GenBank/DDBJ databases">
        <title>Genomic Encyclopedia of Type Strains, Phase IV (KMG-IV): sequencing the most valuable type-strain genomes for metagenomic binning, comparative biology and taxonomic classification.</title>
        <authorList>
            <person name="Goeker M."/>
        </authorList>
    </citation>
    <scope>NUCLEOTIDE SEQUENCE [LARGE SCALE GENOMIC DNA]</scope>
    <source>
        <strain evidence="2 3">DSM 24032</strain>
    </source>
</reference>
<dbReference type="Gene3D" id="2.20.20.40">
    <property type="entry name" value="Integron cassette protein"/>
    <property type="match status" value="1"/>
</dbReference>
<dbReference type="EMBL" id="QNRT01000011">
    <property type="protein sequence ID" value="RBP47034.1"/>
    <property type="molecule type" value="Genomic_DNA"/>
</dbReference>
<comment type="caution">
    <text evidence="2">The sequence shown here is derived from an EMBL/GenBank/DDBJ whole genome shotgun (WGS) entry which is preliminary data.</text>
</comment>
<dbReference type="AlphaFoldDB" id="A0A395JEE5"/>
<feature type="domain" description="Integron Cassette Protein Hfx-Cass5" evidence="1">
    <location>
        <begin position="28"/>
        <end position="83"/>
    </location>
</feature>
<proteinExistence type="predicted"/>
<name>A0A395JEE5_9GAMM</name>